<proteinExistence type="predicted"/>
<keyword evidence="4 5" id="KW-0472">Membrane</keyword>
<dbReference type="PROSITE" id="PS51225">
    <property type="entry name" value="MARVEL"/>
    <property type="match status" value="1"/>
</dbReference>
<keyword evidence="10" id="KW-1185">Reference proteome</keyword>
<name>A0ABP0FY61_CLALP</name>
<dbReference type="InterPro" id="IPR008253">
    <property type="entry name" value="Marvel"/>
</dbReference>
<accession>A0ABP0FY61</accession>
<feature type="compositionally biased region" description="Basic and acidic residues" evidence="6">
    <location>
        <begin position="1"/>
        <end position="13"/>
    </location>
</feature>
<feature type="transmembrane region" description="Helical" evidence="7">
    <location>
        <begin position="179"/>
        <end position="202"/>
    </location>
</feature>
<dbReference type="EMBL" id="CAWYQH010000097">
    <property type="protein sequence ID" value="CAK8684238.1"/>
    <property type="molecule type" value="Genomic_DNA"/>
</dbReference>
<comment type="caution">
    <text evidence="9">The sequence shown here is derived from an EMBL/GenBank/DDBJ whole genome shotgun (WGS) entry which is preliminary data.</text>
</comment>
<keyword evidence="2 5" id="KW-0812">Transmembrane</keyword>
<evidence type="ECO:0000256" key="7">
    <source>
        <dbReference type="SAM" id="Phobius"/>
    </source>
</evidence>
<dbReference type="PANTHER" id="PTHR22776">
    <property type="entry name" value="MARVEL-CONTAINING POTENTIAL LIPID RAFT-ASSOCIATED PROTEIN"/>
    <property type="match status" value="1"/>
</dbReference>
<evidence type="ECO:0000256" key="4">
    <source>
        <dbReference type="ARBA" id="ARBA00023136"/>
    </source>
</evidence>
<evidence type="ECO:0000256" key="1">
    <source>
        <dbReference type="ARBA" id="ARBA00004141"/>
    </source>
</evidence>
<feature type="transmembrane region" description="Helical" evidence="7">
    <location>
        <begin position="247"/>
        <end position="268"/>
    </location>
</feature>
<comment type="subcellular location">
    <subcellularLocation>
        <location evidence="1">Membrane</location>
        <topology evidence="1">Multi-pass membrane protein</topology>
    </subcellularLocation>
</comment>
<protein>
    <recommendedName>
        <fullName evidence="8">MARVEL domain-containing protein</fullName>
    </recommendedName>
</protein>
<dbReference type="PANTHER" id="PTHR22776:SF49">
    <property type="entry name" value="MARVEL DOMAIN-CONTAINING PROTEIN"/>
    <property type="match status" value="1"/>
</dbReference>
<gene>
    <name evidence="9" type="ORF">CVLEPA_LOCUS15228</name>
</gene>
<evidence type="ECO:0000313" key="9">
    <source>
        <dbReference type="EMBL" id="CAK8684238.1"/>
    </source>
</evidence>
<evidence type="ECO:0000256" key="2">
    <source>
        <dbReference type="ARBA" id="ARBA00022692"/>
    </source>
</evidence>
<organism evidence="9 10">
    <name type="scientific">Clavelina lepadiformis</name>
    <name type="common">Light-bulb sea squirt</name>
    <name type="synonym">Ascidia lepadiformis</name>
    <dbReference type="NCBI Taxonomy" id="159417"/>
    <lineage>
        <taxon>Eukaryota</taxon>
        <taxon>Metazoa</taxon>
        <taxon>Chordata</taxon>
        <taxon>Tunicata</taxon>
        <taxon>Ascidiacea</taxon>
        <taxon>Aplousobranchia</taxon>
        <taxon>Clavelinidae</taxon>
        <taxon>Clavelina</taxon>
    </lineage>
</organism>
<dbReference type="Proteomes" id="UP001642483">
    <property type="component" value="Unassembled WGS sequence"/>
</dbReference>
<evidence type="ECO:0000256" key="5">
    <source>
        <dbReference type="PROSITE-ProRule" id="PRU00581"/>
    </source>
</evidence>
<evidence type="ECO:0000259" key="8">
    <source>
        <dbReference type="PROSITE" id="PS51225"/>
    </source>
</evidence>
<reference evidence="9 10" key="1">
    <citation type="submission" date="2024-02" db="EMBL/GenBank/DDBJ databases">
        <authorList>
            <person name="Daric V."/>
            <person name="Darras S."/>
        </authorList>
    </citation>
    <scope>NUCLEOTIDE SEQUENCE [LARGE SCALE GENOMIC DNA]</scope>
</reference>
<evidence type="ECO:0000313" key="10">
    <source>
        <dbReference type="Proteomes" id="UP001642483"/>
    </source>
</evidence>
<evidence type="ECO:0000256" key="3">
    <source>
        <dbReference type="ARBA" id="ARBA00022989"/>
    </source>
</evidence>
<evidence type="ECO:0000256" key="6">
    <source>
        <dbReference type="SAM" id="MobiDB-lite"/>
    </source>
</evidence>
<keyword evidence="3 7" id="KW-1133">Transmembrane helix</keyword>
<feature type="region of interest" description="Disordered" evidence="6">
    <location>
        <begin position="1"/>
        <end position="36"/>
    </location>
</feature>
<dbReference type="InterPro" id="IPR050578">
    <property type="entry name" value="MARVEL-CKLF_proteins"/>
</dbReference>
<sequence length="298" mass="32910">MSKSSETRPKEPLGDGVESDQPIYDEVAVDSPTYDDVETIENSQVNIEIERKSNGEHAVVPTAPPQSGVVPTVSQKVNNHYSYPDTSDVYATIDPVARSGLSKGALDTMPPTMDYRAYIPTGNSHQVPRKQYKTHQKLIMSFEGLLLIGEILSSYLCWVLVTVWSYAGPIYRMPAQLGFAMFVFVTSFVFTIILSAILLTGVDDKLNQLSFVRNAVFGMSYNAAWVALYLTAGGLTASFAVDDMTQVLRAAAAFAFILAILHAFHALVHFRRKFGKFPCSYVGCCHIECNINVNRNDD</sequence>
<feature type="transmembrane region" description="Helical" evidence="7">
    <location>
        <begin position="145"/>
        <end position="167"/>
    </location>
</feature>
<feature type="domain" description="MARVEL" evidence="8">
    <location>
        <begin position="138"/>
        <end position="274"/>
    </location>
</feature>